<comment type="cofactor">
    <cofactor evidence="1">
        <name>FAD</name>
        <dbReference type="ChEBI" id="CHEBI:57692"/>
    </cofactor>
</comment>
<dbReference type="InterPro" id="IPR037069">
    <property type="entry name" value="AcylCoA_DH/ox_N_sf"/>
</dbReference>
<keyword evidence="3" id="KW-0285">Flavoprotein</keyword>
<evidence type="ECO:0000259" key="7">
    <source>
        <dbReference type="Pfam" id="PF02771"/>
    </source>
</evidence>
<proteinExistence type="inferred from homology"/>
<evidence type="ECO:0000256" key="3">
    <source>
        <dbReference type="ARBA" id="ARBA00022630"/>
    </source>
</evidence>
<gene>
    <name evidence="8" type="ORF">GCM10009788_36970</name>
</gene>
<evidence type="ECO:0000256" key="5">
    <source>
        <dbReference type="ARBA" id="ARBA00023002"/>
    </source>
</evidence>
<sequence>MVSTRPVDWTNAQWKGSVMQWRFSEEQHAYREALRGWLGDVAGSDRVRGWLGVDGEATDPGPFERRLVEDGMGGVGVPEELGGQGGGLVELAIAAEELARVAAPSSAWLATALAAPALESRPDLAKAAVEGGHAALAVAAESLPDRPPAVAVEGGRISGTVPRVLGADRAGLLVVPAGGADGLRLYAVDPRSPGVSIAPRRLLDRSRSVADVGLDGVTGEVLDADAAAVLARLADVAGVLVAADALGAMERMLELAVEYSGQRHQFGVPIGSFQAVKHAAATILVDVEAGRSGVYYAAASVAGGDPQRALHAAAVKAQVTTAAGRAADSALTMHGAIGYTWEHDLHLLFKRARLDEQLFGSAGAWNERIADGLALV</sequence>
<dbReference type="Gene3D" id="1.20.140.10">
    <property type="entry name" value="Butyryl-CoA Dehydrogenase, subunit A, domain 3"/>
    <property type="match status" value="1"/>
</dbReference>
<evidence type="ECO:0000256" key="4">
    <source>
        <dbReference type="ARBA" id="ARBA00022827"/>
    </source>
</evidence>
<evidence type="ECO:0000313" key="8">
    <source>
        <dbReference type="EMBL" id="GAA1530151.1"/>
    </source>
</evidence>
<dbReference type="EMBL" id="BAAAOR010000026">
    <property type="protein sequence ID" value="GAA1530151.1"/>
    <property type="molecule type" value="Genomic_DNA"/>
</dbReference>
<dbReference type="Proteomes" id="UP001500842">
    <property type="component" value="Unassembled WGS sequence"/>
</dbReference>
<name>A0ABN2AZH8_9ACTN</name>
<organism evidence="8 9">
    <name type="scientific">Nocardioides humi</name>
    <dbReference type="NCBI Taxonomy" id="449461"/>
    <lineage>
        <taxon>Bacteria</taxon>
        <taxon>Bacillati</taxon>
        <taxon>Actinomycetota</taxon>
        <taxon>Actinomycetes</taxon>
        <taxon>Propionibacteriales</taxon>
        <taxon>Nocardioidaceae</taxon>
        <taxon>Nocardioides</taxon>
    </lineage>
</organism>
<dbReference type="SUPFAM" id="SSF56645">
    <property type="entry name" value="Acyl-CoA dehydrogenase NM domain-like"/>
    <property type="match status" value="1"/>
</dbReference>
<evidence type="ECO:0000256" key="1">
    <source>
        <dbReference type="ARBA" id="ARBA00001974"/>
    </source>
</evidence>
<dbReference type="InterPro" id="IPR046373">
    <property type="entry name" value="Acyl-CoA_Oxase/DH_mid-dom_sf"/>
</dbReference>
<dbReference type="InterPro" id="IPR009075">
    <property type="entry name" value="AcylCo_DH/oxidase_C"/>
</dbReference>
<feature type="domain" description="Acyl-CoA dehydrogenase/oxidase N-terminal" evidence="7">
    <location>
        <begin position="24"/>
        <end position="118"/>
    </location>
</feature>
<comment type="similarity">
    <text evidence="2">Belongs to the acyl-CoA dehydrogenase family.</text>
</comment>
<keyword evidence="4" id="KW-0274">FAD</keyword>
<dbReference type="PANTHER" id="PTHR43884:SF20">
    <property type="entry name" value="ACYL-COA DEHYDROGENASE FADE28"/>
    <property type="match status" value="1"/>
</dbReference>
<dbReference type="Gene3D" id="2.40.110.10">
    <property type="entry name" value="Butyryl-CoA Dehydrogenase, subunit A, domain 2"/>
    <property type="match status" value="1"/>
</dbReference>
<evidence type="ECO:0000259" key="6">
    <source>
        <dbReference type="Pfam" id="PF00441"/>
    </source>
</evidence>
<reference evidence="8 9" key="1">
    <citation type="journal article" date="2019" name="Int. J. Syst. Evol. Microbiol.">
        <title>The Global Catalogue of Microorganisms (GCM) 10K type strain sequencing project: providing services to taxonomists for standard genome sequencing and annotation.</title>
        <authorList>
            <consortium name="The Broad Institute Genomics Platform"/>
            <consortium name="The Broad Institute Genome Sequencing Center for Infectious Disease"/>
            <person name="Wu L."/>
            <person name="Ma J."/>
        </authorList>
    </citation>
    <scope>NUCLEOTIDE SEQUENCE [LARGE SCALE GENOMIC DNA]</scope>
    <source>
        <strain evidence="8 9">JCM 14942</strain>
    </source>
</reference>
<accession>A0ABN2AZH8</accession>
<feature type="domain" description="Acyl-CoA dehydrogenase/oxidase C-terminal" evidence="6">
    <location>
        <begin position="239"/>
        <end position="371"/>
    </location>
</feature>
<dbReference type="Gene3D" id="1.10.540.10">
    <property type="entry name" value="Acyl-CoA dehydrogenase/oxidase, N-terminal domain"/>
    <property type="match status" value="1"/>
</dbReference>
<dbReference type="Pfam" id="PF00441">
    <property type="entry name" value="Acyl-CoA_dh_1"/>
    <property type="match status" value="1"/>
</dbReference>
<dbReference type="InterPro" id="IPR009100">
    <property type="entry name" value="AcylCoA_DH/oxidase_NM_dom_sf"/>
</dbReference>
<protein>
    <submittedName>
        <fullName evidence="8">Acyl-CoA dehydrogenase family protein</fullName>
    </submittedName>
</protein>
<comment type="caution">
    <text evidence="8">The sequence shown here is derived from an EMBL/GenBank/DDBJ whole genome shotgun (WGS) entry which is preliminary data.</text>
</comment>
<dbReference type="Pfam" id="PF02771">
    <property type="entry name" value="Acyl-CoA_dh_N"/>
    <property type="match status" value="1"/>
</dbReference>
<dbReference type="SUPFAM" id="SSF47203">
    <property type="entry name" value="Acyl-CoA dehydrogenase C-terminal domain-like"/>
    <property type="match status" value="1"/>
</dbReference>
<keyword evidence="5" id="KW-0560">Oxidoreductase</keyword>
<dbReference type="PANTHER" id="PTHR43884">
    <property type="entry name" value="ACYL-COA DEHYDROGENASE"/>
    <property type="match status" value="1"/>
</dbReference>
<dbReference type="InterPro" id="IPR013786">
    <property type="entry name" value="AcylCoA_DH/ox_N"/>
</dbReference>
<evidence type="ECO:0000313" key="9">
    <source>
        <dbReference type="Proteomes" id="UP001500842"/>
    </source>
</evidence>
<keyword evidence="9" id="KW-1185">Reference proteome</keyword>
<evidence type="ECO:0000256" key="2">
    <source>
        <dbReference type="ARBA" id="ARBA00009347"/>
    </source>
</evidence>
<dbReference type="InterPro" id="IPR036250">
    <property type="entry name" value="AcylCo_DH-like_C"/>
</dbReference>